<dbReference type="PANTHER" id="PTHR46173:SF1">
    <property type="entry name" value="CCA TRNA NUCLEOTIDYLTRANSFERASE 1, MITOCHONDRIAL"/>
    <property type="match status" value="1"/>
</dbReference>
<evidence type="ECO:0000256" key="3">
    <source>
        <dbReference type="ARBA" id="ARBA00022694"/>
    </source>
</evidence>
<dbReference type="InterPro" id="IPR003607">
    <property type="entry name" value="HD/PDEase_dom"/>
</dbReference>
<dbReference type="InterPro" id="IPR006675">
    <property type="entry name" value="HDIG_dom"/>
</dbReference>
<dbReference type="GO" id="GO:0046872">
    <property type="term" value="F:metal ion binding"/>
    <property type="evidence" value="ECO:0007669"/>
    <property type="project" value="UniProtKB-KW"/>
</dbReference>
<evidence type="ECO:0000256" key="8">
    <source>
        <dbReference type="SAM" id="Coils"/>
    </source>
</evidence>
<keyword evidence="8" id="KW-0175">Coiled coil</keyword>
<dbReference type="InterPro" id="IPR050264">
    <property type="entry name" value="Bact_CCA-adding_enz_type3_sf"/>
</dbReference>
<dbReference type="Pfam" id="PF01743">
    <property type="entry name" value="PolyA_pol"/>
    <property type="match status" value="1"/>
</dbReference>
<dbReference type="CDD" id="cd05398">
    <property type="entry name" value="NT_ClassII-CCAase"/>
    <property type="match status" value="1"/>
</dbReference>
<protein>
    <submittedName>
        <fullName evidence="10">Unannotated protein</fullName>
    </submittedName>
</protein>
<evidence type="ECO:0000259" key="9">
    <source>
        <dbReference type="PROSITE" id="PS51831"/>
    </source>
</evidence>
<comment type="cofactor">
    <cofactor evidence="1">
        <name>Mg(2+)</name>
        <dbReference type="ChEBI" id="CHEBI:18420"/>
    </cofactor>
</comment>
<dbReference type="InterPro" id="IPR002646">
    <property type="entry name" value="PolA_pol_head_dom"/>
</dbReference>
<dbReference type="InterPro" id="IPR043519">
    <property type="entry name" value="NT_sf"/>
</dbReference>
<dbReference type="GO" id="GO:0008033">
    <property type="term" value="P:tRNA processing"/>
    <property type="evidence" value="ECO:0007669"/>
    <property type="project" value="UniProtKB-KW"/>
</dbReference>
<dbReference type="InterPro" id="IPR006674">
    <property type="entry name" value="HD_domain"/>
</dbReference>
<feature type="coiled-coil region" evidence="8">
    <location>
        <begin position="397"/>
        <end position="424"/>
    </location>
</feature>
<organism evidence="10">
    <name type="scientific">freshwater metagenome</name>
    <dbReference type="NCBI Taxonomy" id="449393"/>
    <lineage>
        <taxon>unclassified sequences</taxon>
        <taxon>metagenomes</taxon>
        <taxon>ecological metagenomes</taxon>
    </lineage>
</organism>
<gene>
    <name evidence="10" type="ORF">UFOPK2921_00719</name>
</gene>
<keyword evidence="3" id="KW-0819">tRNA processing</keyword>
<dbReference type="InterPro" id="IPR032828">
    <property type="entry name" value="PolyA_RNA-bd"/>
</dbReference>
<keyword evidence="2" id="KW-0808">Transferase</keyword>
<dbReference type="GO" id="GO:0000166">
    <property type="term" value="F:nucleotide binding"/>
    <property type="evidence" value="ECO:0007669"/>
    <property type="project" value="UniProtKB-KW"/>
</dbReference>
<dbReference type="Pfam" id="PF01966">
    <property type="entry name" value="HD"/>
    <property type="match status" value="1"/>
</dbReference>
<dbReference type="Gene3D" id="1.10.3090.10">
    <property type="entry name" value="cca-adding enzyme, domain 2"/>
    <property type="match status" value="1"/>
</dbReference>
<dbReference type="PANTHER" id="PTHR46173">
    <property type="entry name" value="CCA TRNA NUCLEOTIDYLTRANSFERASE 1, MITOCHONDRIAL"/>
    <property type="match status" value="1"/>
</dbReference>
<dbReference type="GO" id="GO:0016779">
    <property type="term" value="F:nucleotidyltransferase activity"/>
    <property type="evidence" value="ECO:0007669"/>
    <property type="project" value="UniProtKB-KW"/>
</dbReference>
<evidence type="ECO:0000313" key="10">
    <source>
        <dbReference type="EMBL" id="CAB4778760.1"/>
    </source>
</evidence>
<dbReference type="CDD" id="cd00077">
    <property type="entry name" value="HDc"/>
    <property type="match status" value="1"/>
</dbReference>
<reference evidence="10" key="1">
    <citation type="submission" date="2020-05" db="EMBL/GenBank/DDBJ databases">
        <authorList>
            <person name="Chiriac C."/>
            <person name="Salcher M."/>
            <person name="Ghai R."/>
            <person name="Kavagutti S V."/>
        </authorList>
    </citation>
    <scope>NUCLEOTIDE SEQUENCE</scope>
</reference>
<evidence type="ECO:0000256" key="2">
    <source>
        <dbReference type="ARBA" id="ARBA00022679"/>
    </source>
</evidence>
<dbReference type="SUPFAM" id="SSF81891">
    <property type="entry name" value="Poly A polymerase C-terminal region-like"/>
    <property type="match status" value="1"/>
</dbReference>
<evidence type="ECO:0000256" key="5">
    <source>
        <dbReference type="ARBA" id="ARBA00022723"/>
    </source>
</evidence>
<dbReference type="NCBIfam" id="TIGR02692">
    <property type="entry name" value="tRNA_CCA_actino"/>
    <property type="match status" value="1"/>
</dbReference>
<dbReference type="Pfam" id="PF12627">
    <property type="entry name" value="PolyA_pol_RNAbd"/>
    <property type="match status" value="1"/>
</dbReference>
<dbReference type="PROSITE" id="PS51831">
    <property type="entry name" value="HD"/>
    <property type="match status" value="1"/>
</dbReference>
<dbReference type="NCBIfam" id="TIGR00277">
    <property type="entry name" value="HDIG"/>
    <property type="match status" value="1"/>
</dbReference>
<evidence type="ECO:0000256" key="1">
    <source>
        <dbReference type="ARBA" id="ARBA00001946"/>
    </source>
</evidence>
<evidence type="ECO:0000256" key="4">
    <source>
        <dbReference type="ARBA" id="ARBA00022695"/>
    </source>
</evidence>
<sequence>MSTKRTPQLSSRPHSLTPVVPDRFAPVLAELAEVSELFRAADKRLYLVGGTVRDLLGGHTSTAIDFDATTNARPDEIKRLLSGWADAMWTQGEKFGTIGARKGDRVYEITTHRAEAYHADTRKPDVEFSDAIEIDLSRRDFTINAMALELTSDSPTLVDPFNGASDLMTRTLRTPLDPDISFSDDPLRMIRAARFIARFNMNPVPELVEAVKQYKDRLEIVSAERIRDEINKLITVESPSAGLWFLVETGLADNFLPELPAMRLEHDPIHRHKDVLTHTLAVIENVHADANESFDFRITRLAALFHDIGKPATRGFIEGKGTTFHMHDVKGAKMTRKRLVALRYPNEDVVAITELVRLHLRFHTYEMGWSDSAVRRYVNDAGVLLNELNVLTRCDCTTRNERKAARLSQRMDELEERIIELAAKEELKSMRPELDGLAVMERLGLPAGPIVGQALSFLLEIRLEEGLIGDEEIGRRLDVWWSEQSAVG</sequence>
<dbReference type="AlphaFoldDB" id="A0A6J6W305"/>
<keyword evidence="7" id="KW-0460">Magnesium</keyword>
<name>A0A6J6W305_9ZZZZ</name>
<proteinExistence type="predicted"/>
<dbReference type="Gene3D" id="3.30.460.10">
    <property type="entry name" value="Beta Polymerase, domain 2"/>
    <property type="match status" value="1"/>
</dbReference>
<keyword evidence="5" id="KW-0479">Metal-binding</keyword>
<keyword evidence="4" id="KW-0548">Nucleotidyltransferase</keyword>
<evidence type="ECO:0000256" key="7">
    <source>
        <dbReference type="ARBA" id="ARBA00022842"/>
    </source>
</evidence>
<dbReference type="SUPFAM" id="SSF81301">
    <property type="entry name" value="Nucleotidyltransferase"/>
    <property type="match status" value="1"/>
</dbReference>
<evidence type="ECO:0000256" key="6">
    <source>
        <dbReference type="ARBA" id="ARBA00022741"/>
    </source>
</evidence>
<keyword evidence="6" id="KW-0547">Nucleotide-binding</keyword>
<dbReference type="EMBL" id="CAEZZV010000077">
    <property type="protein sequence ID" value="CAB4778760.1"/>
    <property type="molecule type" value="Genomic_DNA"/>
</dbReference>
<dbReference type="GO" id="GO:0000049">
    <property type="term" value="F:tRNA binding"/>
    <property type="evidence" value="ECO:0007669"/>
    <property type="project" value="TreeGrafter"/>
</dbReference>
<accession>A0A6J6W305</accession>
<feature type="domain" description="HD" evidence="9">
    <location>
        <begin position="275"/>
        <end position="380"/>
    </location>
</feature>
<dbReference type="InterPro" id="IPR014065">
    <property type="entry name" value="tRNA_adenylyltransferase"/>
</dbReference>